<evidence type="ECO:0000313" key="1">
    <source>
        <dbReference type="EMBL" id="ORV59676.1"/>
    </source>
</evidence>
<name>A0A1X1US29_9MYCO</name>
<reference evidence="1 2" key="1">
    <citation type="submission" date="2016-01" db="EMBL/GenBank/DDBJ databases">
        <title>The new phylogeny of the genus Mycobacterium.</title>
        <authorList>
            <person name="Tarcisio F."/>
            <person name="Conor M."/>
            <person name="Antonella G."/>
            <person name="Elisabetta G."/>
            <person name="Giulia F.S."/>
            <person name="Sara T."/>
            <person name="Anna F."/>
            <person name="Clotilde B."/>
            <person name="Roberto B."/>
            <person name="Veronica D.S."/>
            <person name="Fabio R."/>
            <person name="Monica P."/>
            <person name="Olivier J."/>
            <person name="Enrico T."/>
            <person name="Nicola S."/>
        </authorList>
    </citation>
    <scope>NUCLEOTIDE SEQUENCE [LARGE SCALE GENOMIC DNA]</scope>
    <source>
        <strain evidence="1 2">DSM 45731</strain>
    </source>
</reference>
<keyword evidence="2" id="KW-1185">Reference proteome</keyword>
<comment type="caution">
    <text evidence="1">The sequence shown here is derived from an EMBL/GenBank/DDBJ whole genome shotgun (WGS) entry which is preliminary data.</text>
</comment>
<gene>
    <name evidence="1" type="ORF">AWC06_16270</name>
</gene>
<sequence length="89" mass="9776">MLMALLPVIWALHLPARGQVVVLMARLATSAQRQAGAFRLLAAWNRLGLVARDREAVVWAWTAARALGVLRWGVRAEAVPARHERADSA</sequence>
<proteinExistence type="predicted"/>
<evidence type="ECO:0000313" key="2">
    <source>
        <dbReference type="Proteomes" id="UP000194000"/>
    </source>
</evidence>
<accession>A0A1X1US29</accession>
<dbReference type="Proteomes" id="UP000194000">
    <property type="component" value="Unassembled WGS sequence"/>
</dbReference>
<dbReference type="AlphaFoldDB" id="A0A1X1US29"/>
<protein>
    <submittedName>
        <fullName evidence="1">Uncharacterized protein</fullName>
    </submittedName>
</protein>
<organism evidence="1 2">
    <name type="scientific">Mycobacterium fragae</name>
    <dbReference type="NCBI Taxonomy" id="1260918"/>
    <lineage>
        <taxon>Bacteria</taxon>
        <taxon>Bacillati</taxon>
        <taxon>Actinomycetota</taxon>
        <taxon>Actinomycetes</taxon>
        <taxon>Mycobacteriales</taxon>
        <taxon>Mycobacteriaceae</taxon>
        <taxon>Mycobacterium</taxon>
    </lineage>
</organism>
<dbReference type="EMBL" id="LQOW01000024">
    <property type="protein sequence ID" value="ORV59676.1"/>
    <property type="molecule type" value="Genomic_DNA"/>
</dbReference>